<accession>A0A3B0Y8X7</accession>
<evidence type="ECO:0000256" key="6">
    <source>
        <dbReference type="ARBA" id="ARBA00023033"/>
    </source>
</evidence>
<evidence type="ECO:0000256" key="2">
    <source>
        <dbReference type="ARBA" id="ARBA00022617"/>
    </source>
</evidence>
<dbReference type="PRINTS" id="PR00463">
    <property type="entry name" value="EP450I"/>
</dbReference>
<reference evidence="7" key="1">
    <citation type="submission" date="2018-06" db="EMBL/GenBank/DDBJ databases">
        <authorList>
            <person name="Zhirakovskaya E."/>
        </authorList>
    </citation>
    <scope>NUCLEOTIDE SEQUENCE</scope>
</reference>
<dbReference type="GO" id="GO:0020037">
    <property type="term" value="F:heme binding"/>
    <property type="evidence" value="ECO:0007669"/>
    <property type="project" value="InterPro"/>
</dbReference>
<dbReference type="AlphaFoldDB" id="A0A3B0Y8X7"/>
<dbReference type="PANTHER" id="PTHR24291:SF50">
    <property type="entry name" value="BIFUNCTIONAL ALBAFLAVENONE MONOOXYGENASE_TERPENE SYNTHASE"/>
    <property type="match status" value="1"/>
</dbReference>
<evidence type="ECO:0000256" key="4">
    <source>
        <dbReference type="ARBA" id="ARBA00023002"/>
    </source>
</evidence>
<keyword evidence="2" id="KW-0349">Heme</keyword>
<dbReference type="GO" id="GO:0005506">
    <property type="term" value="F:iron ion binding"/>
    <property type="evidence" value="ECO:0007669"/>
    <property type="project" value="InterPro"/>
</dbReference>
<name>A0A3B0Y8X7_9ZZZZ</name>
<keyword evidence="6" id="KW-0503">Monooxygenase</keyword>
<keyword evidence="4" id="KW-0560">Oxidoreductase</keyword>
<evidence type="ECO:0000313" key="7">
    <source>
        <dbReference type="EMBL" id="VAW77255.1"/>
    </source>
</evidence>
<dbReference type="Pfam" id="PF00067">
    <property type="entry name" value="p450"/>
    <property type="match status" value="2"/>
</dbReference>
<sequence length="428" mass="48753">MGFQINANQPPGPDVSLDLEKQTDKLGTLTSLWRQYGDCYRVTAESRDADTWVITDPDMIRRILVANHRNYTKGIGIERIQVLLGNGLMTSEGEHWRRQRRQMQPGFHRPRVEADLPLFVDAAQQLADSWQQAARANEAVNVTEAVSETALQVILRALFSTDLTHATAQSFEFITRHSERDMQFAVRFRALGKLIQGFVDQRRQTNDYPPDLLTHTLEAVDRSSGEAMSDRQIIDEVLTLIVAGHETTAASLNWVWYLLASHSESMQRVVGEAEQLTFGRLDSAALGSLTYTRAVLQEALRLYPPGWLYTRRALNDDQLGPYILPAGSDVFICSYLLHRHPDYWEQAESFNPERFLEVKNIQRYAYLPFSAGPRHCIGETFAHLEMLIHVAVIAAQVSPELLILPMLELDADVNLRPHQPLWLHFRLN</sequence>
<dbReference type="EMBL" id="UOFK01000114">
    <property type="protein sequence ID" value="VAW77255.1"/>
    <property type="molecule type" value="Genomic_DNA"/>
</dbReference>
<dbReference type="PRINTS" id="PR00385">
    <property type="entry name" value="P450"/>
</dbReference>
<evidence type="ECO:0000256" key="3">
    <source>
        <dbReference type="ARBA" id="ARBA00022723"/>
    </source>
</evidence>
<dbReference type="PANTHER" id="PTHR24291">
    <property type="entry name" value="CYTOCHROME P450 FAMILY 4"/>
    <property type="match status" value="1"/>
</dbReference>
<gene>
    <name evidence="7" type="ORF">MNBD_GAMMA13-115</name>
</gene>
<keyword evidence="3" id="KW-0479">Metal-binding</keyword>
<dbReference type="GO" id="GO:0004497">
    <property type="term" value="F:monooxygenase activity"/>
    <property type="evidence" value="ECO:0007669"/>
    <property type="project" value="UniProtKB-KW"/>
</dbReference>
<evidence type="ECO:0000256" key="5">
    <source>
        <dbReference type="ARBA" id="ARBA00023004"/>
    </source>
</evidence>
<proteinExistence type="inferred from homology"/>
<evidence type="ECO:0008006" key="8">
    <source>
        <dbReference type="Google" id="ProtNLM"/>
    </source>
</evidence>
<dbReference type="InterPro" id="IPR017972">
    <property type="entry name" value="Cyt_P450_CS"/>
</dbReference>
<dbReference type="PROSITE" id="PS00086">
    <property type="entry name" value="CYTOCHROME_P450"/>
    <property type="match status" value="1"/>
</dbReference>
<comment type="similarity">
    <text evidence="1">Belongs to the cytochrome P450 family.</text>
</comment>
<dbReference type="InterPro" id="IPR050196">
    <property type="entry name" value="Cytochrome_P450_Monoox"/>
</dbReference>
<dbReference type="SUPFAM" id="SSF48264">
    <property type="entry name" value="Cytochrome P450"/>
    <property type="match status" value="1"/>
</dbReference>
<dbReference type="InterPro" id="IPR002401">
    <property type="entry name" value="Cyt_P450_E_grp-I"/>
</dbReference>
<dbReference type="Gene3D" id="1.10.630.10">
    <property type="entry name" value="Cytochrome P450"/>
    <property type="match status" value="1"/>
</dbReference>
<organism evidence="7">
    <name type="scientific">hydrothermal vent metagenome</name>
    <dbReference type="NCBI Taxonomy" id="652676"/>
    <lineage>
        <taxon>unclassified sequences</taxon>
        <taxon>metagenomes</taxon>
        <taxon>ecological metagenomes</taxon>
    </lineage>
</organism>
<dbReference type="InterPro" id="IPR036396">
    <property type="entry name" value="Cyt_P450_sf"/>
</dbReference>
<keyword evidence="5" id="KW-0408">Iron</keyword>
<evidence type="ECO:0000256" key="1">
    <source>
        <dbReference type="ARBA" id="ARBA00010617"/>
    </source>
</evidence>
<dbReference type="GO" id="GO:0016705">
    <property type="term" value="F:oxidoreductase activity, acting on paired donors, with incorporation or reduction of molecular oxygen"/>
    <property type="evidence" value="ECO:0007669"/>
    <property type="project" value="InterPro"/>
</dbReference>
<protein>
    <recommendedName>
        <fullName evidence="8">Cytochrome P450</fullName>
    </recommendedName>
</protein>
<dbReference type="InterPro" id="IPR001128">
    <property type="entry name" value="Cyt_P450"/>
</dbReference>